<accession>A0A1Y1ZE84</accession>
<evidence type="ECO:0000256" key="1">
    <source>
        <dbReference type="ARBA" id="ARBA00004123"/>
    </source>
</evidence>
<feature type="domain" description="Post-SET" evidence="15">
    <location>
        <begin position="278"/>
        <end position="294"/>
    </location>
</feature>
<dbReference type="Gene3D" id="2.170.270.10">
    <property type="entry name" value="SET domain"/>
    <property type="match status" value="1"/>
</dbReference>
<dbReference type="SMART" id="SM00317">
    <property type="entry name" value="SET"/>
    <property type="match status" value="1"/>
</dbReference>
<evidence type="ECO:0000313" key="17">
    <source>
        <dbReference type="Proteomes" id="UP000193498"/>
    </source>
</evidence>
<dbReference type="Pfam" id="PF05033">
    <property type="entry name" value="Pre-SET"/>
    <property type="match status" value="1"/>
</dbReference>
<feature type="binding site" evidence="12">
    <location>
        <position position="62"/>
    </location>
    <ligand>
        <name>Zn(2+)</name>
        <dbReference type="ChEBI" id="CHEBI:29105"/>
        <label>1</label>
    </ligand>
</feature>
<dbReference type="PANTHER" id="PTHR46223">
    <property type="entry name" value="HISTONE-LYSINE N-METHYLTRANSFERASE SUV39H"/>
    <property type="match status" value="1"/>
</dbReference>
<feature type="binding site" evidence="12">
    <location>
        <position position="103"/>
    </location>
    <ligand>
        <name>Zn(2+)</name>
        <dbReference type="ChEBI" id="CHEBI:29105"/>
        <label>3</label>
    </ligand>
</feature>
<dbReference type="InterPro" id="IPR007728">
    <property type="entry name" value="Pre-SET_dom"/>
</dbReference>
<evidence type="ECO:0000256" key="11">
    <source>
        <dbReference type="PIRNR" id="PIRNR009343"/>
    </source>
</evidence>
<dbReference type="InterPro" id="IPR011381">
    <property type="entry name" value="H3-K9_MeTrfase_SUV39H1/2-like"/>
</dbReference>
<keyword evidence="9 11" id="KW-0156">Chromatin regulator</keyword>
<feature type="binding site" evidence="12">
    <location>
        <position position="109"/>
    </location>
    <ligand>
        <name>Zn(2+)</name>
        <dbReference type="ChEBI" id="CHEBI:29105"/>
        <label>3</label>
    </ligand>
</feature>
<evidence type="ECO:0000259" key="15">
    <source>
        <dbReference type="PROSITE" id="PS50868"/>
    </source>
</evidence>
<feature type="binding site" evidence="12">
    <location>
        <position position="289"/>
    </location>
    <ligand>
        <name>Zn(2+)</name>
        <dbReference type="ChEBI" id="CHEBI:29105"/>
        <label>4</label>
    </ligand>
</feature>
<dbReference type="OrthoDB" id="308383at2759"/>
<dbReference type="GO" id="GO:0005694">
    <property type="term" value="C:chromosome"/>
    <property type="evidence" value="ECO:0007669"/>
    <property type="project" value="UniProtKB-SubCell"/>
</dbReference>
<feature type="domain" description="Pre-SET" evidence="14">
    <location>
        <begin position="60"/>
        <end position="121"/>
    </location>
</feature>
<dbReference type="GO" id="GO:0140949">
    <property type="term" value="F:histone H3K9 trimethyltransferase activity"/>
    <property type="evidence" value="ECO:0007669"/>
    <property type="project" value="UniProtKB-EC"/>
</dbReference>
<dbReference type="PROSITE" id="PS50868">
    <property type="entry name" value="POST_SET"/>
    <property type="match status" value="1"/>
</dbReference>
<keyword evidence="17" id="KW-1185">Reference proteome</keyword>
<feature type="binding site" evidence="12">
    <location>
        <position position="62"/>
    </location>
    <ligand>
        <name>Zn(2+)</name>
        <dbReference type="ChEBI" id="CHEBI:29105"/>
        <label>2</label>
    </ligand>
</feature>
<evidence type="ECO:0000256" key="4">
    <source>
        <dbReference type="ARBA" id="ARBA00022603"/>
    </source>
</evidence>
<dbReference type="InterPro" id="IPR050973">
    <property type="entry name" value="H3K9_Histone-Lys_N-MTase"/>
</dbReference>
<evidence type="ECO:0000256" key="7">
    <source>
        <dbReference type="ARBA" id="ARBA00022723"/>
    </source>
</evidence>
<dbReference type="GO" id="GO:0032259">
    <property type="term" value="P:methylation"/>
    <property type="evidence" value="ECO:0007669"/>
    <property type="project" value="UniProtKB-KW"/>
</dbReference>
<comment type="catalytic activity">
    <reaction evidence="11">
        <text>L-lysyl(9)-[histone H3] + 3 S-adenosyl-L-methionine = N(6),N(6),N(6)-trimethyl-L-lysyl(9)-[histone H3] + 3 S-adenosyl-L-homocysteine + 3 H(+)</text>
        <dbReference type="Rhea" id="RHEA:60276"/>
        <dbReference type="Rhea" id="RHEA-COMP:15538"/>
        <dbReference type="Rhea" id="RHEA-COMP:15546"/>
        <dbReference type="ChEBI" id="CHEBI:15378"/>
        <dbReference type="ChEBI" id="CHEBI:29969"/>
        <dbReference type="ChEBI" id="CHEBI:57856"/>
        <dbReference type="ChEBI" id="CHEBI:59789"/>
        <dbReference type="ChEBI" id="CHEBI:61961"/>
        <dbReference type="EC" id="2.1.1.355"/>
    </reaction>
</comment>
<evidence type="ECO:0000256" key="3">
    <source>
        <dbReference type="ARBA" id="ARBA00022454"/>
    </source>
</evidence>
<feature type="binding site" evidence="12">
    <location>
        <position position="103"/>
    </location>
    <ligand>
        <name>Zn(2+)</name>
        <dbReference type="ChEBI" id="CHEBI:29105"/>
        <label>2</label>
    </ligand>
</feature>
<feature type="binding site" evidence="12">
    <location>
        <position position="64"/>
    </location>
    <ligand>
        <name>Zn(2+)</name>
        <dbReference type="ChEBI" id="CHEBI:29105"/>
        <label>1</label>
    </ligand>
</feature>
<dbReference type="InParanoid" id="A0A1Y1ZE84"/>
<evidence type="ECO:0000256" key="5">
    <source>
        <dbReference type="ARBA" id="ARBA00022679"/>
    </source>
</evidence>
<evidence type="ECO:0000313" key="16">
    <source>
        <dbReference type="EMBL" id="ORY08277.1"/>
    </source>
</evidence>
<dbReference type="InterPro" id="IPR003616">
    <property type="entry name" value="Post-SET_dom"/>
</dbReference>
<keyword evidence="6 11" id="KW-0949">S-adenosyl-L-methionine</keyword>
<sequence length="295" mass="33269">MKQPPKPNVLAFQELLDKAKVPKISVVNEIDDMGPPANFQFINENIYTKGVPKMSTDFLVGCECTDGCSPKTAKNCTCIANMDSLPYRRGKLQLQPGQAIYECNSLCKCGPDCSNRVVQKGRTIELQIVKTQHKGWGVRTMEPIPKGTFVEEYAGEIITNEEAEKRGQAYDACGLTYLFDLDFECGAESDCDFTIDAYRYGNVSHFFNHSCDPNLRVYPVFVDHWNLKMHRLAFFATKDIPRFTELTFDYAGASVVYDELGSPIPILPHIDQRDKVINKVKCYCGAANCRDYVHL</sequence>
<feature type="domain" description="SET" evidence="13">
    <location>
        <begin position="124"/>
        <end position="251"/>
    </location>
</feature>
<dbReference type="EMBL" id="MCFE01000002">
    <property type="protein sequence ID" value="ORY08277.1"/>
    <property type="molecule type" value="Genomic_DNA"/>
</dbReference>
<dbReference type="Proteomes" id="UP000193498">
    <property type="component" value="Unassembled WGS sequence"/>
</dbReference>
<dbReference type="PROSITE" id="PS50867">
    <property type="entry name" value="PRE_SET"/>
    <property type="match status" value="1"/>
</dbReference>
<proteinExistence type="inferred from homology"/>
<gene>
    <name evidence="16" type="ORF">K493DRAFT_201109</name>
</gene>
<evidence type="ECO:0000256" key="8">
    <source>
        <dbReference type="ARBA" id="ARBA00022833"/>
    </source>
</evidence>
<feature type="binding site" evidence="12">
    <location>
        <position position="211"/>
    </location>
    <ligand>
        <name>Zn(2+)</name>
        <dbReference type="ChEBI" id="CHEBI:29105"/>
        <label>4</label>
    </ligand>
</feature>
<comment type="similarity">
    <text evidence="11">Belongs to the class V-like SAM-binding methyltransferase superfamily. Histone-lysine methyltransferase family. Suvar3-9 subfamily.</text>
</comment>
<keyword evidence="5 11" id="KW-0808">Transferase</keyword>
<dbReference type="CDD" id="cd10542">
    <property type="entry name" value="SET_SUV39H"/>
    <property type="match status" value="1"/>
</dbReference>
<dbReference type="PANTHER" id="PTHR46223:SF3">
    <property type="entry name" value="HISTONE-LYSINE N-METHYLTRANSFERASE SET-23"/>
    <property type="match status" value="1"/>
</dbReference>
<dbReference type="PROSITE" id="PS50280">
    <property type="entry name" value="SET"/>
    <property type="match status" value="1"/>
</dbReference>
<keyword evidence="3" id="KW-0158">Chromosome</keyword>
<feature type="binding site" evidence="12">
    <location>
        <position position="284"/>
    </location>
    <ligand>
        <name>Zn(2+)</name>
        <dbReference type="ChEBI" id="CHEBI:29105"/>
        <label>4</label>
    </ligand>
</feature>
<dbReference type="SMART" id="SM00468">
    <property type="entry name" value="PreSET"/>
    <property type="match status" value="1"/>
</dbReference>
<comment type="subcellular location">
    <subcellularLocation>
        <location evidence="2">Chromosome</location>
    </subcellularLocation>
    <subcellularLocation>
        <location evidence="1 11">Nucleus</location>
    </subcellularLocation>
</comment>
<evidence type="ECO:0000259" key="13">
    <source>
        <dbReference type="PROSITE" id="PS50280"/>
    </source>
</evidence>
<dbReference type="InterPro" id="IPR001214">
    <property type="entry name" value="SET_dom"/>
</dbReference>
<dbReference type="SUPFAM" id="SSF82199">
    <property type="entry name" value="SET domain"/>
    <property type="match status" value="1"/>
</dbReference>
<evidence type="ECO:0000256" key="10">
    <source>
        <dbReference type="ARBA" id="ARBA00023242"/>
    </source>
</evidence>
<evidence type="ECO:0000256" key="12">
    <source>
        <dbReference type="PIRSR" id="PIRSR009343-2"/>
    </source>
</evidence>
<organism evidence="16 17">
    <name type="scientific">Basidiobolus meristosporus CBS 931.73</name>
    <dbReference type="NCBI Taxonomy" id="1314790"/>
    <lineage>
        <taxon>Eukaryota</taxon>
        <taxon>Fungi</taxon>
        <taxon>Fungi incertae sedis</taxon>
        <taxon>Zoopagomycota</taxon>
        <taxon>Entomophthoromycotina</taxon>
        <taxon>Basidiobolomycetes</taxon>
        <taxon>Basidiobolales</taxon>
        <taxon>Basidiobolaceae</taxon>
        <taxon>Basidiobolus</taxon>
    </lineage>
</organism>
<evidence type="ECO:0000256" key="9">
    <source>
        <dbReference type="ARBA" id="ARBA00022853"/>
    </source>
</evidence>
<comment type="caution">
    <text evidence="16">The sequence shown here is derived from an EMBL/GenBank/DDBJ whole genome shotgun (WGS) entry which is preliminary data.</text>
</comment>
<dbReference type="InterPro" id="IPR046341">
    <property type="entry name" value="SET_dom_sf"/>
</dbReference>
<feature type="binding site" evidence="12">
    <location>
        <position position="282"/>
    </location>
    <ligand>
        <name>Zn(2+)</name>
        <dbReference type="ChEBI" id="CHEBI:29105"/>
        <label>4</label>
    </ligand>
</feature>
<reference evidence="16 17" key="1">
    <citation type="submission" date="2016-07" db="EMBL/GenBank/DDBJ databases">
        <title>Pervasive Adenine N6-methylation of Active Genes in Fungi.</title>
        <authorList>
            <consortium name="DOE Joint Genome Institute"/>
            <person name="Mondo S.J."/>
            <person name="Dannebaum R.O."/>
            <person name="Kuo R.C."/>
            <person name="Labutti K."/>
            <person name="Haridas S."/>
            <person name="Kuo A."/>
            <person name="Salamov A."/>
            <person name="Ahrendt S.R."/>
            <person name="Lipzen A."/>
            <person name="Sullivan W."/>
            <person name="Andreopoulos W.B."/>
            <person name="Clum A."/>
            <person name="Lindquist E."/>
            <person name="Daum C."/>
            <person name="Ramamoorthy G.K."/>
            <person name="Gryganskyi A."/>
            <person name="Culley D."/>
            <person name="Magnuson J.K."/>
            <person name="James T.Y."/>
            <person name="O'Malley M.A."/>
            <person name="Stajich J.E."/>
            <person name="Spatafora J.W."/>
            <person name="Visel A."/>
            <person name="Grigoriev I.V."/>
        </authorList>
    </citation>
    <scope>NUCLEOTIDE SEQUENCE [LARGE SCALE GENOMIC DNA]</scope>
    <source>
        <strain evidence="16 17">CBS 931.73</strain>
    </source>
</reference>
<protein>
    <recommendedName>
        <fullName evidence="11">Histone-lysine N-methyltransferase</fullName>
        <ecNumber evidence="11">2.1.1.355</ecNumber>
    </recommendedName>
</protein>
<dbReference type="GO" id="GO:0005634">
    <property type="term" value="C:nucleus"/>
    <property type="evidence" value="ECO:0007669"/>
    <property type="project" value="UniProtKB-SubCell"/>
</dbReference>
<dbReference type="STRING" id="1314790.A0A1Y1ZE84"/>
<dbReference type="AlphaFoldDB" id="A0A1Y1ZE84"/>
<keyword evidence="8 11" id="KW-0862">Zinc</keyword>
<evidence type="ECO:0000256" key="2">
    <source>
        <dbReference type="ARBA" id="ARBA00004286"/>
    </source>
</evidence>
<dbReference type="PIRSF" id="PIRSF009343">
    <property type="entry name" value="SUV39_SET"/>
    <property type="match status" value="1"/>
</dbReference>
<feature type="binding site" evidence="12">
    <location>
        <position position="68"/>
    </location>
    <ligand>
        <name>Zn(2+)</name>
        <dbReference type="ChEBI" id="CHEBI:29105"/>
        <label>1</label>
    </ligand>
</feature>
<dbReference type="FunCoup" id="A0A1Y1ZE84">
    <property type="interactions" value="366"/>
</dbReference>
<dbReference type="GO" id="GO:0008270">
    <property type="term" value="F:zinc ion binding"/>
    <property type="evidence" value="ECO:0007669"/>
    <property type="project" value="UniProtKB-UniRule"/>
</dbReference>
<keyword evidence="7 11" id="KW-0479">Metal-binding</keyword>
<keyword evidence="4 11" id="KW-0489">Methyltransferase</keyword>
<keyword evidence="10 11" id="KW-0539">Nucleus</keyword>
<evidence type="ECO:0000259" key="14">
    <source>
        <dbReference type="PROSITE" id="PS50867"/>
    </source>
</evidence>
<evidence type="ECO:0000256" key="6">
    <source>
        <dbReference type="ARBA" id="ARBA00022691"/>
    </source>
</evidence>
<feature type="binding site" evidence="12">
    <location>
        <position position="107"/>
    </location>
    <ligand>
        <name>Zn(2+)</name>
        <dbReference type="ChEBI" id="CHEBI:29105"/>
        <label>2</label>
    </ligand>
</feature>
<dbReference type="EC" id="2.1.1.355" evidence="11"/>
<feature type="binding site" evidence="12">
    <location>
        <position position="113"/>
    </location>
    <ligand>
        <name>Zn(2+)</name>
        <dbReference type="ChEBI" id="CHEBI:29105"/>
        <label>3</label>
    </ligand>
</feature>
<dbReference type="Pfam" id="PF00856">
    <property type="entry name" value="SET"/>
    <property type="match status" value="1"/>
</dbReference>
<name>A0A1Y1ZE84_9FUNG</name>